<sequence length="1031" mass="114680" precursor="true">MKRRVALLALMFAPALASAANPRSETDGGPPLLPAGWNATRAGDRVMKRLVRVSAPQVKGAHDAEFVCVGDRAYIVEHDNDVQPGHGAGRRMYCVLTIVNLKTLEVEQTIPLAKSEQAFANVTLPPGACFVPRILQLDGETLRCYFASEDGNRRQAQTWYRDFDLGSRKFEESIHKVKLKTAAGLFDMQPRHLHADAAAQGFTKPEKAFGLYLFDSFKTFDGKTYVALNNFPAKQNALAVMHDDRATVEVIGHFNEPRSQALSEAAVNRLPDGTWMAICRNDKGNYHFTTSDDGVTWTEAKEMPFVPNGLNSKPTFDKFGDLYYLGWQEATQIDGCRRSVFNIDVSRDGKTWERKYRFETPESFQYPTFHQHDGVIWLTISQSDHKGSTDRIMFGKLEDAGQFEPRTPAATTAIQPENGTPKEAPLPTFAGPTPGVSREIAIPLVDLSADGQRHAVVAAGTPSTYQGHCDTVLLPDGKTMFAAWCLGHARWIGPLAKSTDAGLSWSKPLDVPKNWSETSNTPALHRLVGPDGTARLFCFADGLDWSRGGKPPYPMHQAYSEDDGETWSPMDPNGVDGEVPPKTILSFDDGKRLVMWSDLPGFVIQSESRDGGLTWSGSRRILRVPSRWSQPCVIRSPNGRKLVMLLREHSRKYHSLYSVSRDNAVSWTEPKELPAALTGDRHVAKQTPDGRLVVAFRDMAMTSPTYGHYVAWVGRVEDILDGTPGDYRVKLFHNALRDDSTKPGEGNFDCGYSDLELLPNGTIVATTYLKVAGGPEKHSVMNTRFALAETDALANAADDAPNERSAKESAQGFVALDDGKTFDGWEHKGNWEIQDGAFVRVRGGGPLTYTKALVPDDFELRFEWKVSKGCNSGVYYRPKQYEYQVLDNVHSPYGENARQSAGSLFFCMAPSKDVTKPFGQWNTGRVKCKGTVIEHWVNGERVLSFDYSDPKWAEQVELLTIRGADLDARGGRLWLQDHGQDVWFRNLRLREIPEEEAVTADPDFVPLPVTGAALQKENDRVKRMLEAQKKK</sequence>
<keyword evidence="1" id="KW-0732">Signal</keyword>
<feature type="signal peptide" evidence="1">
    <location>
        <begin position="1"/>
        <end position="19"/>
    </location>
</feature>
<organism evidence="3 4">
    <name type="scientific">Kolteria novifilia</name>
    <dbReference type="NCBI Taxonomy" id="2527975"/>
    <lineage>
        <taxon>Bacteria</taxon>
        <taxon>Pseudomonadati</taxon>
        <taxon>Planctomycetota</taxon>
        <taxon>Planctomycetia</taxon>
        <taxon>Kolteriales</taxon>
        <taxon>Kolteriaceae</taxon>
        <taxon>Kolteria</taxon>
    </lineage>
</organism>
<dbReference type="Gene3D" id="2.120.10.10">
    <property type="match status" value="3"/>
</dbReference>
<dbReference type="GO" id="GO:0016787">
    <property type="term" value="F:hydrolase activity"/>
    <property type="evidence" value="ECO:0007669"/>
    <property type="project" value="InterPro"/>
</dbReference>
<keyword evidence="4" id="KW-1185">Reference proteome</keyword>
<dbReference type="InterPro" id="IPR010496">
    <property type="entry name" value="AL/BT2_dom"/>
</dbReference>
<dbReference type="Proteomes" id="UP000317093">
    <property type="component" value="Chromosome"/>
</dbReference>
<dbReference type="KEGG" id="knv:Pan216_54220"/>
<evidence type="ECO:0000313" key="3">
    <source>
        <dbReference type="EMBL" id="QDU64532.1"/>
    </source>
</evidence>
<evidence type="ECO:0000259" key="2">
    <source>
        <dbReference type="Pfam" id="PF06439"/>
    </source>
</evidence>
<dbReference type="SUPFAM" id="SSF50939">
    <property type="entry name" value="Sialidases"/>
    <property type="match status" value="2"/>
</dbReference>
<evidence type="ECO:0000256" key="1">
    <source>
        <dbReference type="SAM" id="SignalP"/>
    </source>
</evidence>
<dbReference type="PANTHER" id="PTHR43752:SF2">
    <property type="entry name" value="BNR_ASP-BOX REPEAT FAMILY PROTEIN"/>
    <property type="match status" value="1"/>
</dbReference>
<gene>
    <name evidence="3" type="ORF">Pan216_54220</name>
</gene>
<name>A0A518BC24_9BACT</name>
<dbReference type="InterPro" id="IPR036278">
    <property type="entry name" value="Sialidase_sf"/>
</dbReference>
<dbReference type="Gene3D" id="2.60.120.560">
    <property type="entry name" value="Exo-inulinase, domain 1"/>
    <property type="match status" value="1"/>
</dbReference>
<dbReference type="AlphaFoldDB" id="A0A518BC24"/>
<evidence type="ECO:0000313" key="4">
    <source>
        <dbReference type="Proteomes" id="UP000317093"/>
    </source>
</evidence>
<feature type="chain" id="PRO_5022154196" description="3-keto-alpha-glucoside-1,2-lyase/3-keto-2-hydroxy-glucal hydratase domain-containing protein" evidence="1">
    <location>
        <begin position="20"/>
        <end position="1031"/>
    </location>
</feature>
<dbReference type="RefSeq" id="WP_145262802.1">
    <property type="nucleotide sequence ID" value="NZ_CP036279.1"/>
</dbReference>
<protein>
    <recommendedName>
        <fullName evidence="2">3-keto-alpha-glucoside-1,2-lyase/3-keto-2-hydroxy-glucal hydratase domain-containing protein</fullName>
    </recommendedName>
</protein>
<dbReference type="OrthoDB" id="9807193at2"/>
<accession>A0A518BC24</accession>
<dbReference type="Pfam" id="PF06439">
    <property type="entry name" value="3keto-disac_hyd"/>
    <property type="match status" value="1"/>
</dbReference>
<feature type="domain" description="3-keto-alpha-glucoside-1,2-lyase/3-keto-2-hydroxy-glucal hydratase" evidence="2">
    <location>
        <begin position="812"/>
        <end position="990"/>
    </location>
</feature>
<dbReference type="EMBL" id="CP036279">
    <property type="protein sequence ID" value="QDU64532.1"/>
    <property type="molecule type" value="Genomic_DNA"/>
</dbReference>
<proteinExistence type="predicted"/>
<dbReference type="PANTHER" id="PTHR43752">
    <property type="entry name" value="BNR/ASP-BOX REPEAT FAMILY PROTEIN"/>
    <property type="match status" value="1"/>
</dbReference>
<reference evidence="3 4" key="1">
    <citation type="submission" date="2019-02" db="EMBL/GenBank/DDBJ databases">
        <title>Deep-cultivation of Planctomycetes and their phenomic and genomic characterization uncovers novel biology.</title>
        <authorList>
            <person name="Wiegand S."/>
            <person name="Jogler M."/>
            <person name="Boedeker C."/>
            <person name="Pinto D."/>
            <person name="Vollmers J."/>
            <person name="Rivas-Marin E."/>
            <person name="Kohn T."/>
            <person name="Peeters S.H."/>
            <person name="Heuer A."/>
            <person name="Rast P."/>
            <person name="Oberbeckmann S."/>
            <person name="Bunk B."/>
            <person name="Jeske O."/>
            <person name="Meyerdierks A."/>
            <person name="Storesund J.E."/>
            <person name="Kallscheuer N."/>
            <person name="Luecker S."/>
            <person name="Lage O.M."/>
            <person name="Pohl T."/>
            <person name="Merkel B.J."/>
            <person name="Hornburger P."/>
            <person name="Mueller R.-W."/>
            <person name="Bruemmer F."/>
            <person name="Labrenz M."/>
            <person name="Spormann A.M."/>
            <person name="Op den Camp H."/>
            <person name="Overmann J."/>
            <person name="Amann R."/>
            <person name="Jetten M.S.M."/>
            <person name="Mascher T."/>
            <person name="Medema M.H."/>
            <person name="Devos D.P."/>
            <person name="Kaster A.-K."/>
            <person name="Ovreas L."/>
            <person name="Rohde M."/>
            <person name="Galperin M.Y."/>
            <person name="Jogler C."/>
        </authorList>
    </citation>
    <scope>NUCLEOTIDE SEQUENCE [LARGE SCALE GENOMIC DNA]</scope>
    <source>
        <strain evidence="3 4">Pan216</strain>
    </source>
</reference>
<dbReference type="CDD" id="cd15482">
    <property type="entry name" value="Sialidase_non-viral"/>
    <property type="match status" value="2"/>
</dbReference>